<evidence type="ECO:0000313" key="2">
    <source>
        <dbReference type="EMBL" id="SFN60657.1"/>
    </source>
</evidence>
<gene>
    <name evidence="2" type="ORF">SAMN04488519_101119</name>
</gene>
<dbReference type="STRING" id="226506.SAMN04488519_101119"/>
<name>A0A1I5AE16_9BACT</name>
<keyword evidence="1" id="KW-1133">Transmembrane helix</keyword>
<organism evidence="2 3">
    <name type="scientific">Algoriphagus ornithinivorans</name>
    <dbReference type="NCBI Taxonomy" id="226506"/>
    <lineage>
        <taxon>Bacteria</taxon>
        <taxon>Pseudomonadati</taxon>
        <taxon>Bacteroidota</taxon>
        <taxon>Cytophagia</taxon>
        <taxon>Cytophagales</taxon>
        <taxon>Cyclobacteriaceae</taxon>
        <taxon>Algoriphagus</taxon>
    </lineage>
</organism>
<keyword evidence="3" id="KW-1185">Reference proteome</keyword>
<proteinExistence type="predicted"/>
<dbReference type="RefSeq" id="WP_091648817.1">
    <property type="nucleotide sequence ID" value="NZ_FOVW01000001.1"/>
</dbReference>
<dbReference type="EMBL" id="FOVW01000001">
    <property type="protein sequence ID" value="SFN60657.1"/>
    <property type="molecule type" value="Genomic_DNA"/>
</dbReference>
<feature type="transmembrane region" description="Helical" evidence="1">
    <location>
        <begin position="6"/>
        <end position="28"/>
    </location>
</feature>
<accession>A0A1I5AE16</accession>
<dbReference type="Proteomes" id="UP000199564">
    <property type="component" value="Unassembled WGS sequence"/>
</dbReference>
<protein>
    <submittedName>
        <fullName evidence="2">Uncharacterized protein</fullName>
    </submittedName>
</protein>
<feature type="transmembrane region" description="Helical" evidence="1">
    <location>
        <begin position="78"/>
        <end position="101"/>
    </location>
</feature>
<reference evidence="3" key="1">
    <citation type="submission" date="2016-10" db="EMBL/GenBank/DDBJ databases">
        <authorList>
            <person name="Varghese N."/>
            <person name="Submissions S."/>
        </authorList>
    </citation>
    <scope>NUCLEOTIDE SEQUENCE [LARGE SCALE GENOMIC DNA]</scope>
    <source>
        <strain evidence="3">DSM 15282</strain>
    </source>
</reference>
<evidence type="ECO:0000313" key="3">
    <source>
        <dbReference type="Proteomes" id="UP000199564"/>
    </source>
</evidence>
<keyword evidence="1" id="KW-0472">Membrane</keyword>
<sequence length="109" mass="11690">MDTYDILLYGSYLLIAVGAVVSILMPLIQSLDNPKSLAKTAAGIIGIVVLFFIAYSISSNEVLPKFEADPFNLTPAGSQFVGGMLITTYILAILALVSIVFTEFNKAIK</sequence>
<feature type="transmembrane region" description="Helical" evidence="1">
    <location>
        <begin position="40"/>
        <end position="58"/>
    </location>
</feature>
<keyword evidence="1" id="KW-0812">Transmembrane</keyword>
<dbReference type="AlphaFoldDB" id="A0A1I5AE16"/>
<evidence type="ECO:0000256" key="1">
    <source>
        <dbReference type="SAM" id="Phobius"/>
    </source>
</evidence>